<reference evidence="2 3" key="1">
    <citation type="submission" date="2009-01" db="EMBL/GenBank/DDBJ databases">
        <authorList>
            <person name="Fulton L."/>
            <person name="Clifton S."/>
            <person name="Fulton B."/>
            <person name="Xu J."/>
            <person name="Minx P."/>
            <person name="Pepin K.H."/>
            <person name="Johnson M."/>
            <person name="Bhonagiri V."/>
            <person name="Nash W.E."/>
            <person name="Mardis E.R."/>
            <person name="Wilson R.K."/>
        </authorList>
    </citation>
    <scope>NUCLEOTIDE SEQUENCE [LARGE SCALE GENOMIC DNA]</scope>
    <source>
        <strain evidence="2 3">DSM 3353</strain>
    </source>
</reference>
<keyword evidence="1" id="KW-0175">Coiled coil</keyword>
<dbReference type="eggNOG" id="COG3451">
    <property type="taxonomic scope" value="Bacteria"/>
</dbReference>
<proteinExistence type="predicted"/>
<comment type="caution">
    <text evidence="2">The sequence shown here is derived from an EMBL/GenBank/DDBJ whole genome shotgun (WGS) entry which is preliminary data.</text>
</comment>
<dbReference type="Gene3D" id="3.40.50.300">
    <property type="entry name" value="P-loop containing nucleotide triphosphate hydrolases"/>
    <property type="match status" value="1"/>
</dbReference>
<protein>
    <recommendedName>
        <fullName evidence="4">TraG P-loop domain-containing protein</fullName>
    </recommendedName>
</protein>
<dbReference type="SUPFAM" id="SSF52540">
    <property type="entry name" value="P-loop containing nucleoside triphosphate hydrolases"/>
    <property type="match status" value="1"/>
</dbReference>
<feature type="non-terminal residue" evidence="2">
    <location>
        <position position="1"/>
    </location>
</feature>
<accession>C0EU89</accession>
<feature type="coiled-coil region" evidence="1">
    <location>
        <begin position="96"/>
        <end position="123"/>
    </location>
</feature>
<reference evidence="2 3" key="2">
    <citation type="submission" date="2009-02" db="EMBL/GenBank/DDBJ databases">
        <title>Draft genome sequence of Eubacterium hallii (DSM 3353).</title>
        <authorList>
            <person name="Sudarsanam P."/>
            <person name="Ley R."/>
            <person name="Guruge J."/>
            <person name="Turnbaugh P.J."/>
            <person name="Mahowald M."/>
            <person name="Liep D."/>
            <person name="Gordon J."/>
        </authorList>
    </citation>
    <scope>NUCLEOTIDE SEQUENCE [LARGE SCALE GENOMIC DNA]</scope>
    <source>
        <strain evidence="2 3">DSM 3353</strain>
    </source>
</reference>
<evidence type="ECO:0000256" key="1">
    <source>
        <dbReference type="SAM" id="Coils"/>
    </source>
</evidence>
<dbReference type="EMBL" id="ACEP01000051">
    <property type="protein sequence ID" value="EEG37147.1"/>
    <property type="molecule type" value="Genomic_DNA"/>
</dbReference>
<evidence type="ECO:0000313" key="3">
    <source>
        <dbReference type="Proteomes" id="UP000003174"/>
    </source>
</evidence>
<organism evidence="2 3">
    <name type="scientific">Anaerobutyricum hallii DSM 3353</name>
    <dbReference type="NCBI Taxonomy" id="411469"/>
    <lineage>
        <taxon>Bacteria</taxon>
        <taxon>Bacillati</taxon>
        <taxon>Bacillota</taxon>
        <taxon>Clostridia</taxon>
        <taxon>Lachnospirales</taxon>
        <taxon>Lachnospiraceae</taxon>
        <taxon>Anaerobutyricum</taxon>
    </lineage>
</organism>
<evidence type="ECO:0000313" key="2">
    <source>
        <dbReference type="EMBL" id="EEG37147.1"/>
    </source>
</evidence>
<name>C0EU89_9FIRM</name>
<dbReference type="InterPro" id="IPR027417">
    <property type="entry name" value="P-loop_NTPase"/>
</dbReference>
<feature type="coiled-coil region" evidence="1">
    <location>
        <begin position="311"/>
        <end position="345"/>
    </location>
</feature>
<gene>
    <name evidence="2" type="ORF">EUBHAL_00973</name>
</gene>
<evidence type="ECO:0008006" key="4">
    <source>
        <dbReference type="Google" id="ProtNLM"/>
    </source>
</evidence>
<dbReference type="AlphaFoldDB" id="C0EU89"/>
<sequence>PQNEFKEIVEKYGGSYFDLTPKSKIYINGFEVSDAVFYADKDTKEKFIATQTKYAKSLVAAIMTNILFTQEHATVVSRATRKMFDKIFAQKKLKKQATLRMLREEIKLELENAKDDYDRSIIKPIYNSLEEYTDGSCDMLAYPSTVRLDNRMIGFGLKNVPPDNWEPVMVTVMHYTSTRMEYNQEAQRATHFIVDETQVVSRKGTSAEQLNTAVATFRKYGGICTMAMQNITAALENKMLKELFSNCNYKCFLDQGGADANALAQIQELSQTEFNALSSEEVGRGVMVWGKKVVLFDAKISKENELYPLINTNFHEKAKEAEKRKQRQRQEQQESNDRIEEIILQMAELAPVTVRDLLSVLEITQEEAEKQLNWLCQQGYLVKTEEAGNIRYQKAG</sequence>
<dbReference type="Proteomes" id="UP000003174">
    <property type="component" value="Unassembled WGS sequence"/>
</dbReference>
<dbReference type="RefSeq" id="WP_005345339.1">
    <property type="nucleotide sequence ID" value="NZ_ACEP01000051.1"/>
</dbReference>